<feature type="transmembrane region" description="Helical" evidence="1">
    <location>
        <begin position="205"/>
        <end position="224"/>
    </location>
</feature>
<dbReference type="RefSeq" id="WP_103872815.1">
    <property type="nucleotide sequence ID" value="NZ_FNUY01000004.1"/>
</dbReference>
<dbReference type="InterPro" id="IPR000620">
    <property type="entry name" value="EamA_dom"/>
</dbReference>
<dbReference type="PANTHER" id="PTHR22911:SF76">
    <property type="entry name" value="EAMA DOMAIN-CONTAINING PROTEIN"/>
    <property type="match status" value="1"/>
</dbReference>
<sequence length="310" mass="31319">MSAPSLSAPAVATMPRPTAPALAMFVALLTGATCIGFSGVFVRLADVGPAAAGFWRMIFALPALAAWMALEQRRPVTGGVRPSALGPILLAGVAFGFDVVLYNASLQFTTIANASLLGNLAPVGVVLGGWLLLGERPTRRILGALMLALSGALMLVLPKFASANAIAVAPNGPFGDALAVGAAFAYAGYILAIRRARDHADAGRISLISSAVCAVFCLGAALALGETILPQSLQGWLAVIALGLVSHALGQGLITLSLGSYGASAASLVMVWPALVSVLAAWALFAEQPSPAQAFGGVAILAAVLLVRKG</sequence>
<feature type="transmembrane region" description="Helical" evidence="1">
    <location>
        <begin position="116"/>
        <end position="134"/>
    </location>
</feature>
<dbReference type="Proteomes" id="UP000236743">
    <property type="component" value="Unassembled WGS sequence"/>
</dbReference>
<gene>
    <name evidence="3" type="ORF">SAMN04488115_104397</name>
</gene>
<feature type="domain" description="EamA" evidence="2">
    <location>
        <begin position="26"/>
        <end position="156"/>
    </location>
</feature>
<dbReference type="GO" id="GO:0016020">
    <property type="term" value="C:membrane"/>
    <property type="evidence" value="ECO:0007669"/>
    <property type="project" value="InterPro"/>
</dbReference>
<feature type="domain" description="EamA" evidence="2">
    <location>
        <begin position="174"/>
        <end position="307"/>
    </location>
</feature>
<protein>
    <submittedName>
        <fullName evidence="3">Threonine/homoserine efflux transporter RhtA</fullName>
    </submittedName>
</protein>
<keyword evidence="1" id="KW-0472">Membrane</keyword>
<feature type="transmembrane region" description="Helical" evidence="1">
    <location>
        <begin position="53"/>
        <end position="70"/>
    </location>
</feature>
<dbReference type="PANTHER" id="PTHR22911">
    <property type="entry name" value="ACYL-MALONYL CONDENSING ENZYME-RELATED"/>
    <property type="match status" value="1"/>
</dbReference>
<evidence type="ECO:0000313" key="4">
    <source>
        <dbReference type="Proteomes" id="UP000236743"/>
    </source>
</evidence>
<keyword evidence="1" id="KW-0812">Transmembrane</keyword>
<dbReference type="OrthoDB" id="8770617at2"/>
<keyword evidence="4" id="KW-1185">Reference proteome</keyword>
<keyword evidence="1" id="KW-1133">Transmembrane helix</keyword>
<reference evidence="3 4" key="1">
    <citation type="submission" date="2016-10" db="EMBL/GenBank/DDBJ databases">
        <authorList>
            <person name="de Groot N.N."/>
        </authorList>
    </citation>
    <scope>NUCLEOTIDE SEQUENCE [LARGE SCALE GENOMIC DNA]</scope>
    <source>
        <strain evidence="3 4">DSM 26656</strain>
    </source>
</reference>
<feature type="transmembrane region" description="Helical" evidence="1">
    <location>
        <begin position="173"/>
        <end position="193"/>
    </location>
</feature>
<dbReference type="SUPFAM" id="SSF103481">
    <property type="entry name" value="Multidrug resistance efflux transporter EmrE"/>
    <property type="match status" value="2"/>
</dbReference>
<evidence type="ECO:0000259" key="2">
    <source>
        <dbReference type="Pfam" id="PF00892"/>
    </source>
</evidence>
<feature type="transmembrane region" description="Helical" evidence="1">
    <location>
        <begin position="236"/>
        <end position="258"/>
    </location>
</feature>
<evidence type="ECO:0000256" key="1">
    <source>
        <dbReference type="SAM" id="Phobius"/>
    </source>
</evidence>
<feature type="transmembrane region" description="Helical" evidence="1">
    <location>
        <begin position="141"/>
        <end position="161"/>
    </location>
</feature>
<evidence type="ECO:0000313" key="3">
    <source>
        <dbReference type="EMBL" id="SEG34706.1"/>
    </source>
</evidence>
<feature type="transmembrane region" description="Helical" evidence="1">
    <location>
        <begin position="21"/>
        <end position="41"/>
    </location>
</feature>
<dbReference type="EMBL" id="FNUY01000004">
    <property type="protein sequence ID" value="SEG34706.1"/>
    <property type="molecule type" value="Genomic_DNA"/>
</dbReference>
<dbReference type="Pfam" id="PF00892">
    <property type="entry name" value="EamA"/>
    <property type="match status" value="2"/>
</dbReference>
<dbReference type="InterPro" id="IPR037185">
    <property type="entry name" value="EmrE-like"/>
</dbReference>
<organism evidence="3 4">
    <name type="scientific">Bosea lathyri</name>
    <dbReference type="NCBI Taxonomy" id="1036778"/>
    <lineage>
        <taxon>Bacteria</taxon>
        <taxon>Pseudomonadati</taxon>
        <taxon>Pseudomonadota</taxon>
        <taxon>Alphaproteobacteria</taxon>
        <taxon>Hyphomicrobiales</taxon>
        <taxon>Boseaceae</taxon>
        <taxon>Bosea</taxon>
    </lineage>
</organism>
<feature type="transmembrane region" description="Helical" evidence="1">
    <location>
        <begin position="82"/>
        <end position="104"/>
    </location>
</feature>
<accession>A0A1H5ZH32</accession>
<feature type="transmembrane region" description="Helical" evidence="1">
    <location>
        <begin position="265"/>
        <end position="285"/>
    </location>
</feature>
<name>A0A1H5ZH32_9HYPH</name>
<feature type="transmembrane region" description="Helical" evidence="1">
    <location>
        <begin position="291"/>
        <end position="307"/>
    </location>
</feature>
<dbReference type="AlphaFoldDB" id="A0A1H5ZH32"/>
<proteinExistence type="predicted"/>